<proteinExistence type="predicted"/>
<dbReference type="Proteomes" id="UP000198802">
    <property type="component" value="Unassembled WGS sequence"/>
</dbReference>
<keyword evidence="3" id="KW-1185">Reference proteome</keyword>
<feature type="compositionally biased region" description="Polar residues" evidence="1">
    <location>
        <begin position="1"/>
        <end position="16"/>
    </location>
</feature>
<feature type="region of interest" description="Disordered" evidence="1">
    <location>
        <begin position="1"/>
        <end position="46"/>
    </location>
</feature>
<accession>A0A0S4QIF9</accession>
<reference evidence="3" key="1">
    <citation type="submission" date="2015-11" db="EMBL/GenBank/DDBJ databases">
        <authorList>
            <person name="Varghese N."/>
        </authorList>
    </citation>
    <scope>NUCLEOTIDE SEQUENCE [LARGE SCALE GENOMIC DNA]</scope>
    <source>
        <strain evidence="3">DSM 45899</strain>
    </source>
</reference>
<evidence type="ECO:0000313" key="3">
    <source>
        <dbReference type="Proteomes" id="UP000198802"/>
    </source>
</evidence>
<protein>
    <submittedName>
        <fullName evidence="2">Uncharacterized protein</fullName>
    </submittedName>
</protein>
<organism evidence="2 3">
    <name type="scientific">Parafrankia irregularis</name>
    <dbReference type="NCBI Taxonomy" id="795642"/>
    <lineage>
        <taxon>Bacteria</taxon>
        <taxon>Bacillati</taxon>
        <taxon>Actinomycetota</taxon>
        <taxon>Actinomycetes</taxon>
        <taxon>Frankiales</taxon>
        <taxon>Frankiaceae</taxon>
        <taxon>Parafrankia</taxon>
    </lineage>
</organism>
<dbReference type="EMBL" id="FAOZ01000004">
    <property type="protein sequence ID" value="CUU55156.1"/>
    <property type="molecule type" value="Genomic_DNA"/>
</dbReference>
<gene>
    <name evidence="2" type="ORF">Ga0074812_104237</name>
</gene>
<dbReference type="AlphaFoldDB" id="A0A0S4QIF9"/>
<evidence type="ECO:0000256" key="1">
    <source>
        <dbReference type="SAM" id="MobiDB-lite"/>
    </source>
</evidence>
<evidence type="ECO:0000313" key="2">
    <source>
        <dbReference type="EMBL" id="CUU55156.1"/>
    </source>
</evidence>
<name>A0A0S4QIF9_9ACTN</name>
<sequence length="46" mass="4905">MFRTIPLNSVAPSSVQPAECSPGRQPALAERGALARNRPAVSRWSA</sequence>